<dbReference type="EMBL" id="JBAMIC010000002">
    <property type="protein sequence ID" value="KAK7111258.1"/>
    <property type="molecule type" value="Genomic_DNA"/>
</dbReference>
<evidence type="ECO:0000256" key="13">
    <source>
        <dbReference type="ARBA" id="ARBA00039269"/>
    </source>
</evidence>
<feature type="domain" description="V-SNARE coiled-coil homology" evidence="19">
    <location>
        <begin position="128"/>
        <end position="188"/>
    </location>
</feature>
<organism evidence="20 21">
    <name type="scientific">Littorina saxatilis</name>
    <dbReference type="NCBI Taxonomy" id="31220"/>
    <lineage>
        <taxon>Eukaryota</taxon>
        <taxon>Metazoa</taxon>
        <taxon>Spiralia</taxon>
        <taxon>Lophotrochozoa</taxon>
        <taxon>Mollusca</taxon>
        <taxon>Gastropoda</taxon>
        <taxon>Caenogastropoda</taxon>
        <taxon>Littorinimorpha</taxon>
        <taxon>Littorinoidea</taxon>
        <taxon>Littorinidae</taxon>
        <taxon>Littorina</taxon>
    </lineage>
</organism>
<comment type="similarity">
    <text evidence="2">Belongs to the synaptobrevin family.</text>
</comment>
<evidence type="ECO:0000256" key="2">
    <source>
        <dbReference type="ARBA" id="ARBA00008025"/>
    </source>
</evidence>
<comment type="subcellular location">
    <subcellularLocation>
        <location evidence="12">Cytoplasmic vesicle</location>
        <location evidence="12">Phagosome membrane</location>
        <topology evidence="12">Single-pass type IV membrane protein</topology>
    </subcellularLocation>
    <subcellularLocation>
        <location evidence="9">Cytoplasmic vesicle</location>
        <location evidence="9">Secretory vesicle membrane</location>
        <topology evidence="9">Single-pass type IV membrane protein</topology>
    </subcellularLocation>
    <subcellularLocation>
        <location evidence="1">Endoplasmic reticulum membrane</location>
        <topology evidence="1">Single-pass type IV membrane protein</topology>
    </subcellularLocation>
    <subcellularLocation>
        <location evidence="8">Golgi apparatus</location>
        <location evidence="8">trans-Golgi network membrane</location>
        <topology evidence="8">Single-pass type IV membrane protein</topology>
    </subcellularLocation>
    <subcellularLocation>
        <location evidence="10">Late endosome membrane</location>
        <topology evidence="10">Single-pass type IV membrane protein</topology>
    </subcellularLocation>
    <subcellularLocation>
        <location evidence="11">Lysosome membrane</location>
        <topology evidence="11">Single-pass type IV membrane protein</topology>
    </subcellularLocation>
</comment>
<keyword evidence="21" id="KW-1185">Reference proteome</keyword>
<evidence type="ECO:0000256" key="17">
    <source>
        <dbReference type="SAM" id="Phobius"/>
    </source>
</evidence>
<dbReference type="PROSITE" id="PS50859">
    <property type="entry name" value="LONGIN"/>
    <property type="match status" value="1"/>
</dbReference>
<dbReference type="GO" id="GO:0006906">
    <property type="term" value="P:vesicle fusion"/>
    <property type="evidence" value="ECO:0007669"/>
    <property type="project" value="TreeGrafter"/>
</dbReference>
<dbReference type="GO" id="GO:0031201">
    <property type="term" value="C:SNARE complex"/>
    <property type="evidence" value="ECO:0007669"/>
    <property type="project" value="TreeGrafter"/>
</dbReference>
<keyword evidence="7 17" id="KW-0472">Membrane</keyword>
<evidence type="ECO:0000256" key="16">
    <source>
        <dbReference type="SAM" id="Coils"/>
    </source>
</evidence>
<dbReference type="GO" id="GO:0030658">
    <property type="term" value="C:transport vesicle membrane"/>
    <property type="evidence" value="ECO:0007669"/>
    <property type="project" value="UniProtKB-SubCell"/>
</dbReference>
<evidence type="ECO:0000256" key="10">
    <source>
        <dbReference type="ARBA" id="ARBA00037845"/>
    </source>
</evidence>
<dbReference type="InterPro" id="IPR051097">
    <property type="entry name" value="Synaptobrevin-like_transport"/>
</dbReference>
<dbReference type="FunFam" id="1.20.5.110:FF:000004">
    <property type="entry name" value="Vesicle-associated membrane protein 7"/>
    <property type="match status" value="1"/>
</dbReference>
<evidence type="ECO:0000313" key="20">
    <source>
        <dbReference type="EMBL" id="KAK7111258.1"/>
    </source>
</evidence>
<dbReference type="SUPFAM" id="SSF64356">
    <property type="entry name" value="SNARE-like"/>
    <property type="match status" value="1"/>
</dbReference>
<dbReference type="GO" id="GO:0000149">
    <property type="term" value="F:SNARE binding"/>
    <property type="evidence" value="ECO:0007669"/>
    <property type="project" value="TreeGrafter"/>
</dbReference>
<evidence type="ECO:0000256" key="4">
    <source>
        <dbReference type="ARBA" id="ARBA00022692"/>
    </source>
</evidence>
<dbReference type="PROSITE" id="PS00417">
    <property type="entry name" value="SYNAPTOBREVIN"/>
    <property type="match status" value="1"/>
</dbReference>
<evidence type="ECO:0000256" key="15">
    <source>
        <dbReference type="PROSITE-ProRule" id="PRU00290"/>
    </source>
</evidence>
<gene>
    <name evidence="20" type="ORF">V1264_010924</name>
</gene>
<dbReference type="InterPro" id="IPR042855">
    <property type="entry name" value="V_SNARE_CC"/>
</dbReference>
<evidence type="ECO:0000256" key="9">
    <source>
        <dbReference type="ARBA" id="ARBA00037803"/>
    </source>
</evidence>
<keyword evidence="6 17" id="KW-1133">Transmembrane helix</keyword>
<dbReference type="GO" id="GO:0015031">
    <property type="term" value="P:protein transport"/>
    <property type="evidence" value="ECO:0007669"/>
    <property type="project" value="UniProtKB-KW"/>
</dbReference>
<dbReference type="PRINTS" id="PR00219">
    <property type="entry name" value="SYNAPTOBREVN"/>
</dbReference>
<dbReference type="PANTHER" id="PTHR21136">
    <property type="entry name" value="SNARE PROTEINS"/>
    <property type="match status" value="1"/>
</dbReference>
<protein>
    <recommendedName>
        <fullName evidence="13">Vesicle-associated membrane protein 7</fullName>
    </recommendedName>
    <alternativeName>
        <fullName evidence="14">Synaptobrevin-like protein 1</fullName>
    </alternativeName>
</protein>
<dbReference type="Proteomes" id="UP001374579">
    <property type="component" value="Unassembled WGS sequence"/>
</dbReference>
<evidence type="ECO:0000256" key="3">
    <source>
        <dbReference type="ARBA" id="ARBA00022448"/>
    </source>
</evidence>
<evidence type="ECO:0000256" key="1">
    <source>
        <dbReference type="ARBA" id="ARBA00004163"/>
    </source>
</evidence>
<dbReference type="GO" id="GO:0005789">
    <property type="term" value="C:endoplasmic reticulum membrane"/>
    <property type="evidence" value="ECO:0007669"/>
    <property type="project" value="UniProtKB-SubCell"/>
</dbReference>
<dbReference type="CDD" id="cd14824">
    <property type="entry name" value="Longin"/>
    <property type="match status" value="1"/>
</dbReference>
<evidence type="ECO:0000313" key="21">
    <source>
        <dbReference type="Proteomes" id="UP001374579"/>
    </source>
</evidence>
<feature type="coiled-coil region" evidence="16">
    <location>
        <begin position="147"/>
        <end position="177"/>
    </location>
</feature>
<reference evidence="20 21" key="1">
    <citation type="submission" date="2024-02" db="EMBL/GenBank/DDBJ databases">
        <title>Chromosome-scale genome assembly of the rough periwinkle Littorina saxatilis.</title>
        <authorList>
            <person name="De Jode A."/>
            <person name="Faria R."/>
            <person name="Formenti G."/>
            <person name="Sims Y."/>
            <person name="Smith T.P."/>
            <person name="Tracey A."/>
            <person name="Wood J.M.D."/>
            <person name="Zagrodzka Z.B."/>
            <person name="Johannesson K."/>
            <person name="Butlin R.K."/>
            <person name="Leder E.H."/>
        </authorList>
    </citation>
    <scope>NUCLEOTIDE SEQUENCE [LARGE SCALE GENOMIC DNA]</scope>
    <source>
        <strain evidence="20">Snail1</strain>
        <tissue evidence="20">Muscle</tissue>
    </source>
</reference>
<name>A0AAN9GJL9_9CAEN</name>
<evidence type="ECO:0000256" key="6">
    <source>
        <dbReference type="ARBA" id="ARBA00022989"/>
    </source>
</evidence>
<dbReference type="GO" id="GO:0005765">
    <property type="term" value="C:lysosomal membrane"/>
    <property type="evidence" value="ECO:0007669"/>
    <property type="project" value="UniProtKB-SubCell"/>
</dbReference>
<evidence type="ECO:0000256" key="12">
    <source>
        <dbReference type="ARBA" id="ARBA00037875"/>
    </source>
</evidence>
<dbReference type="SMART" id="SM01270">
    <property type="entry name" value="Longin"/>
    <property type="match status" value="1"/>
</dbReference>
<evidence type="ECO:0000259" key="18">
    <source>
        <dbReference type="PROSITE" id="PS50859"/>
    </source>
</evidence>
<dbReference type="GO" id="GO:0005794">
    <property type="term" value="C:Golgi apparatus"/>
    <property type="evidence" value="ECO:0007669"/>
    <property type="project" value="UniProtKB-SubCell"/>
</dbReference>
<dbReference type="GO" id="GO:0030670">
    <property type="term" value="C:phagocytic vesicle membrane"/>
    <property type="evidence" value="ECO:0007669"/>
    <property type="project" value="UniProtKB-SubCell"/>
</dbReference>
<dbReference type="AlphaFoldDB" id="A0AAN9GJL9"/>
<dbReference type="InterPro" id="IPR010908">
    <property type="entry name" value="Longin_dom"/>
</dbReference>
<dbReference type="GO" id="GO:0006887">
    <property type="term" value="P:exocytosis"/>
    <property type="evidence" value="ECO:0007669"/>
    <property type="project" value="TreeGrafter"/>
</dbReference>
<keyword evidence="5" id="KW-0653">Protein transport</keyword>
<feature type="domain" description="Longin" evidence="18">
    <location>
        <begin position="7"/>
        <end position="112"/>
    </location>
</feature>
<dbReference type="SUPFAM" id="SSF58038">
    <property type="entry name" value="SNARE fusion complex"/>
    <property type="match status" value="1"/>
</dbReference>
<accession>A0AAN9GJL9</accession>
<sequence>MTIIYSCVARGTTVLCSNQTGNGTFSDTIKSMLNNIPSSGDGKRTYTAHNNDYHCLIENGILYVCVTESGVNKQQPYSYLAEIKRRFQSGPLAGRAVTAGFGELDRDFNFVLAQQMKNFSKAGGGGDTVSKLQSQVDEVKGVMTQNIEKVMERGDRLEDLMDKTEELENSAQNFQRTSRKISRRYWWKNKKMTLIICGVSLLVVIVIVIIILFSTGVLPPKSSDDSGSTTTKAP</sequence>
<evidence type="ECO:0000259" key="19">
    <source>
        <dbReference type="PROSITE" id="PS50892"/>
    </source>
</evidence>
<dbReference type="GO" id="GO:0031902">
    <property type="term" value="C:late endosome membrane"/>
    <property type="evidence" value="ECO:0007669"/>
    <property type="project" value="UniProtKB-SubCell"/>
</dbReference>
<evidence type="ECO:0000256" key="8">
    <source>
        <dbReference type="ARBA" id="ARBA00037801"/>
    </source>
</evidence>
<dbReference type="CDD" id="cd15868">
    <property type="entry name" value="R-SNARE_VAMP8"/>
    <property type="match status" value="1"/>
</dbReference>
<keyword evidence="3" id="KW-0813">Transport</keyword>
<keyword evidence="4 17" id="KW-0812">Transmembrane</keyword>
<evidence type="ECO:0000256" key="14">
    <source>
        <dbReference type="ARBA" id="ARBA00042194"/>
    </source>
</evidence>
<dbReference type="PROSITE" id="PS50892">
    <property type="entry name" value="V_SNARE"/>
    <property type="match status" value="1"/>
</dbReference>
<proteinExistence type="inferred from homology"/>
<dbReference type="InterPro" id="IPR001388">
    <property type="entry name" value="Synaptobrevin-like"/>
</dbReference>
<evidence type="ECO:0000256" key="11">
    <source>
        <dbReference type="ARBA" id="ARBA00037863"/>
    </source>
</evidence>
<feature type="transmembrane region" description="Helical" evidence="17">
    <location>
        <begin position="192"/>
        <end position="213"/>
    </location>
</feature>
<dbReference type="Pfam" id="PF00957">
    <property type="entry name" value="Synaptobrevin"/>
    <property type="match status" value="1"/>
</dbReference>
<dbReference type="Gene3D" id="1.20.5.110">
    <property type="match status" value="1"/>
</dbReference>
<dbReference type="Gene3D" id="3.30.450.50">
    <property type="entry name" value="Longin domain"/>
    <property type="match status" value="1"/>
</dbReference>
<evidence type="ECO:0000256" key="7">
    <source>
        <dbReference type="ARBA" id="ARBA00023136"/>
    </source>
</evidence>
<evidence type="ECO:0000256" key="5">
    <source>
        <dbReference type="ARBA" id="ARBA00022927"/>
    </source>
</evidence>
<dbReference type="InterPro" id="IPR011012">
    <property type="entry name" value="Longin-like_dom_sf"/>
</dbReference>
<dbReference type="GO" id="GO:0005484">
    <property type="term" value="F:SNAP receptor activity"/>
    <property type="evidence" value="ECO:0007669"/>
    <property type="project" value="TreeGrafter"/>
</dbReference>
<dbReference type="Pfam" id="PF13774">
    <property type="entry name" value="Longin"/>
    <property type="match status" value="1"/>
</dbReference>
<dbReference type="PANTHER" id="PTHR21136:SF168">
    <property type="entry name" value="VESICLE-ASSOCIATED MEMBRANE PROTEIN 9"/>
    <property type="match status" value="1"/>
</dbReference>
<keyword evidence="15 16" id="KW-0175">Coiled coil</keyword>
<comment type="caution">
    <text evidence="20">The sequence shown here is derived from an EMBL/GenBank/DDBJ whole genome shotgun (WGS) entry which is preliminary data.</text>
</comment>